<dbReference type="Gene3D" id="3.20.80.10">
    <property type="entry name" value="Regulatory factor, effector binding domain"/>
    <property type="match status" value="1"/>
</dbReference>
<proteinExistence type="predicted"/>
<dbReference type="AlphaFoldDB" id="A0A964W3Q1"/>
<sequence>MIRQPNFVTQEVVDKAFEYGLAVQMMHIGSYDNEPQSFELMKEFIEDNNLEIATLIHREIYISDARKCEVSKLKTFLRYRVVIKIIFNCIKKATYNVALL</sequence>
<dbReference type="SUPFAM" id="SSF55136">
    <property type="entry name" value="Probable bacterial effector-binding domain"/>
    <property type="match status" value="1"/>
</dbReference>
<accession>A0A964W3Q1</accession>
<evidence type="ECO:0000313" key="3">
    <source>
        <dbReference type="Proteomes" id="UP000656077"/>
    </source>
</evidence>
<feature type="domain" description="GyrI-like small molecule binding" evidence="1">
    <location>
        <begin position="12"/>
        <end position="75"/>
    </location>
</feature>
<dbReference type="InterPro" id="IPR011256">
    <property type="entry name" value="Reg_factor_effector_dom_sf"/>
</dbReference>
<reference evidence="2" key="1">
    <citation type="submission" date="2019-12" db="EMBL/GenBank/DDBJ databases">
        <title>Microbes associate with the intestines of laboratory mice.</title>
        <authorList>
            <person name="Navarre W."/>
            <person name="Wong E."/>
        </authorList>
    </citation>
    <scope>NUCLEOTIDE SEQUENCE</scope>
    <source>
        <strain evidence="2">NM79_F5</strain>
    </source>
</reference>
<dbReference type="InterPro" id="IPR029442">
    <property type="entry name" value="GyrI-like"/>
</dbReference>
<evidence type="ECO:0000313" key="2">
    <source>
        <dbReference type="EMBL" id="MVX65590.1"/>
    </source>
</evidence>
<gene>
    <name evidence="2" type="ORF">GKZ28_18065</name>
</gene>
<dbReference type="Pfam" id="PF06445">
    <property type="entry name" value="GyrI-like"/>
    <property type="match status" value="1"/>
</dbReference>
<organism evidence="2 3">
    <name type="scientific">Clostridium chromiireducens</name>
    <dbReference type="NCBI Taxonomy" id="225345"/>
    <lineage>
        <taxon>Bacteria</taxon>
        <taxon>Bacillati</taxon>
        <taxon>Bacillota</taxon>
        <taxon>Clostridia</taxon>
        <taxon>Eubacteriales</taxon>
        <taxon>Clostridiaceae</taxon>
        <taxon>Clostridium</taxon>
    </lineage>
</organism>
<name>A0A964W3Q1_9CLOT</name>
<evidence type="ECO:0000259" key="1">
    <source>
        <dbReference type="Pfam" id="PF06445"/>
    </source>
</evidence>
<dbReference type="Proteomes" id="UP000656077">
    <property type="component" value="Unassembled WGS sequence"/>
</dbReference>
<comment type="caution">
    <text evidence="2">The sequence shown here is derived from an EMBL/GenBank/DDBJ whole genome shotgun (WGS) entry which is preliminary data.</text>
</comment>
<dbReference type="EMBL" id="WSRQ01000034">
    <property type="protein sequence ID" value="MVX65590.1"/>
    <property type="molecule type" value="Genomic_DNA"/>
</dbReference>
<protein>
    <recommendedName>
        <fullName evidence="1">GyrI-like small molecule binding domain-containing protein</fullName>
    </recommendedName>
</protein>